<evidence type="ECO:0000256" key="1">
    <source>
        <dbReference type="SAM" id="Coils"/>
    </source>
</evidence>
<proteinExistence type="predicted"/>
<dbReference type="InterPro" id="IPR047187">
    <property type="entry name" value="SF1_C_Upf1"/>
</dbReference>
<feature type="domain" description="DNA2/NAM7 helicase helicase" evidence="3">
    <location>
        <begin position="305"/>
        <end position="434"/>
    </location>
</feature>
<feature type="domain" description="DNA2/NAM7 helicase-like C-terminal" evidence="4">
    <location>
        <begin position="463"/>
        <end position="624"/>
    </location>
</feature>
<dbReference type="SUPFAM" id="SSF52540">
    <property type="entry name" value="P-loop containing nucleoside triphosphate hydrolases"/>
    <property type="match status" value="1"/>
</dbReference>
<dbReference type="InterPro" id="IPR027417">
    <property type="entry name" value="P-loop_NTPase"/>
</dbReference>
<evidence type="ECO:0000259" key="2">
    <source>
        <dbReference type="Pfam" id="PF10881"/>
    </source>
</evidence>
<feature type="coiled-coil region" evidence="1">
    <location>
        <begin position="171"/>
        <end position="198"/>
    </location>
</feature>
<dbReference type="InterPro" id="IPR041677">
    <property type="entry name" value="DNA2/NAM7_AAA_11"/>
</dbReference>
<dbReference type="RefSeq" id="WP_115579376.1">
    <property type="nucleotide sequence ID" value="NZ_NXLX01000015.1"/>
</dbReference>
<gene>
    <name evidence="5" type="ORF">CQA57_06245</name>
</gene>
<feature type="domain" description="DNA2/NAM7 helicase helicase" evidence="3">
    <location>
        <begin position="71"/>
        <end position="219"/>
    </location>
</feature>
<dbReference type="InterPro" id="IPR041679">
    <property type="entry name" value="DNA2/NAM7-like_C"/>
</dbReference>
<dbReference type="PANTHER" id="PTHR10887">
    <property type="entry name" value="DNA2/NAM7 HELICASE FAMILY"/>
    <property type="match status" value="1"/>
</dbReference>
<protein>
    <submittedName>
        <fullName evidence="5">DNA helicase</fullName>
    </submittedName>
</protein>
<evidence type="ECO:0000313" key="5">
    <source>
        <dbReference type="EMBL" id="RDU72846.1"/>
    </source>
</evidence>
<feature type="domain" description="DUF2726" evidence="2">
    <location>
        <begin position="681"/>
        <end position="799"/>
    </location>
</feature>
<keyword evidence="1" id="KW-0175">Coiled coil</keyword>
<keyword evidence="5" id="KW-0547">Nucleotide-binding</keyword>
<keyword evidence="5" id="KW-0347">Helicase</keyword>
<dbReference type="Pfam" id="PF10881">
    <property type="entry name" value="DUF2726"/>
    <property type="match status" value="1"/>
</dbReference>
<dbReference type="EMBL" id="NXLX01000015">
    <property type="protein sequence ID" value="RDU72846.1"/>
    <property type="molecule type" value="Genomic_DNA"/>
</dbReference>
<dbReference type="Pfam" id="PF13086">
    <property type="entry name" value="AAA_11"/>
    <property type="match status" value="2"/>
</dbReference>
<reference evidence="5 6" key="1">
    <citation type="submission" date="2018-04" db="EMBL/GenBank/DDBJ databases">
        <title>Novel Campyloabacter and Helicobacter Species and Strains.</title>
        <authorList>
            <person name="Mannion A.J."/>
            <person name="Shen Z."/>
            <person name="Fox J.G."/>
        </authorList>
    </citation>
    <scope>NUCLEOTIDE SEQUENCE [LARGE SCALE GENOMIC DNA]</scope>
    <source>
        <strain evidence="5 6">MIT 04-9362</strain>
    </source>
</reference>
<dbReference type="Proteomes" id="UP000256695">
    <property type="component" value="Unassembled WGS sequence"/>
</dbReference>
<keyword evidence="5" id="KW-0067">ATP-binding</keyword>
<dbReference type="InterPro" id="IPR045055">
    <property type="entry name" value="DNA2/NAM7-like"/>
</dbReference>
<evidence type="ECO:0000313" key="6">
    <source>
        <dbReference type="Proteomes" id="UP000256695"/>
    </source>
</evidence>
<evidence type="ECO:0000259" key="3">
    <source>
        <dbReference type="Pfam" id="PF13086"/>
    </source>
</evidence>
<evidence type="ECO:0000259" key="4">
    <source>
        <dbReference type="Pfam" id="PF13087"/>
    </source>
</evidence>
<sequence length="806" mass="94225">MDTLEYLKEIADIVGNFNTETTIDKENTNILSYFYSEISSPRNLLDNYCNQVLPQPINEIDEIPIIYPFGFNISQKYAVNNAITNPISIIQGPPGTGKTQTILNIIANAILRDCNVAAVSNNNSAIQNIEEKLQKYSLDFFVAKLGNYSNKTAFIENQKQIPNIKDWHCSKKEWEKHIRNLKKIYQDLDKKLLQQNQLSLLKQNLTSIKIEKQHFEDYCALNKAKTKINLLNQIKHSNTLLKLLLFFEFFDDKKSSNFKIKTLYILSFLTFWNKEKNLFYKLLIKNPRIKIDTLIARVKNRFYALKYMEVSNEIKNLEQKLKKFDFKSKMQESTDLSMKIFYAKLHQKYSSQQRKHYKIEDLKSQANSFLQDYPLVLSTTHSIFSSLSKEISYDYLIIDEASQVDLCTGSLALNCAKKAVIVGDLKQLPNIVSSDVYEEIKKISDDLKIKDFYRYEKHSFLSSMIALFPQIPMTLLKEHYRCHPKIINFCNQKFYENQLVIMTEETNTKPLMLFKAPKGNHARDRVNQRQIDMIVKDIIPNYNLNTDDGSLGIISPYRNQVKALQEYFKDKNVKIDTVDKFQGQENKVIILSTVGNHNSDFIDNANRLNVAISRAIEQLIIIINDDESFLNTGNIGDLVRYIQYHNFDIKESKIYSIFDLLYQCYHQARQEFLKKYKKISLYDSENLIYALLSDILKDFPHLGIATHIPLKMILRDTSLLDTEEKSFALHRNTHVDFLIFNHIDKKPRLIIEVDGVAFHQTDSIQAKRDCLKEKILKKYNLDILRLRTNESEEKTKILDFLQERKL</sequence>
<dbReference type="InterPro" id="IPR024402">
    <property type="entry name" value="DUF2726"/>
</dbReference>
<organism evidence="5 6">
    <name type="scientific">Helicobacter anseris</name>
    <dbReference type="NCBI Taxonomy" id="375926"/>
    <lineage>
        <taxon>Bacteria</taxon>
        <taxon>Pseudomonadati</taxon>
        <taxon>Campylobacterota</taxon>
        <taxon>Epsilonproteobacteria</taxon>
        <taxon>Campylobacterales</taxon>
        <taxon>Helicobacteraceae</taxon>
        <taxon>Helicobacter</taxon>
    </lineage>
</organism>
<dbReference type="Gene3D" id="3.40.960.10">
    <property type="entry name" value="VSR Endonuclease"/>
    <property type="match status" value="1"/>
</dbReference>
<dbReference type="Gene3D" id="3.40.50.300">
    <property type="entry name" value="P-loop containing nucleotide triphosphate hydrolases"/>
    <property type="match status" value="3"/>
</dbReference>
<dbReference type="OrthoDB" id="9757917at2"/>
<keyword evidence="6" id="KW-1185">Reference proteome</keyword>
<dbReference type="GO" id="GO:0004386">
    <property type="term" value="F:helicase activity"/>
    <property type="evidence" value="ECO:0007669"/>
    <property type="project" value="UniProtKB-KW"/>
</dbReference>
<name>A0A3D8J6V4_9HELI</name>
<dbReference type="AlphaFoldDB" id="A0A3D8J6V4"/>
<accession>A0A3D8J6V4</accession>
<feature type="coiled-coil region" evidence="1">
    <location>
        <begin position="300"/>
        <end position="327"/>
    </location>
</feature>
<comment type="caution">
    <text evidence="5">The sequence shown here is derived from an EMBL/GenBank/DDBJ whole genome shotgun (WGS) entry which is preliminary data.</text>
</comment>
<dbReference type="CDD" id="cd18808">
    <property type="entry name" value="SF1_C_Upf1"/>
    <property type="match status" value="1"/>
</dbReference>
<keyword evidence="5" id="KW-0378">Hydrolase</keyword>
<dbReference type="Pfam" id="PF13087">
    <property type="entry name" value="AAA_12"/>
    <property type="match status" value="1"/>
</dbReference>